<dbReference type="SUPFAM" id="SSF52540">
    <property type="entry name" value="P-loop containing nucleoside triphosphate hydrolases"/>
    <property type="match status" value="1"/>
</dbReference>
<dbReference type="AlphaFoldDB" id="F8B6R7"/>
<dbReference type="eggNOG" id="COG1674">
    <property type="taxonomic scope" value="Bacteria"/>
</dbReference>
<evidence type="ECO:0000313" key="3">
    <source>
        <dbReference type="Proteomes" id="UP000001549"/>
    </source>
</evidence>
<reference evidence="2 3" key="1">
    <citation type="submission" date="2011-05" db="EMBL/GenBank/DDBJ databases">
        <title>Complete sequence of plasmid 1 of Frankia symbiont of Datisca glomerata.</title>
        <authorList>
            <consortium name="US DOE Joint Genome Institute"/>
            <person name="Lucas S."/>
            <person name="Han J."/>
            <person name="Lapidus A."/>
            <person name="Cheng J.-F."/>
            <person name="Goodwin L."/>
            <person name="Pitluck S."/>
            <person name="Peters L."/>
            <person name="Mikhailova N."/>
            <person name="Chertkov O."/>
            <person name="Teshima H."/>
            <person name="Han C."/>
            <person name="Tapia R."/>
            <person name="Land M."/>
            <person name="Hauser L."/>
            <person name="Kyrpides N."/>
            <person name="Ivanova N."/>
            <person name="Pagani I."/>
            <person name="Berry A."/>
            <person name="Pawlowski K."/>
            <person name="Persson T."/>
            <person name="Vanden Heuvel B."/>
            <person name="Benson D."/>
            <person name="Woyke T."/>
        </authorList>
    </citation>
    <scope>NUCLEOTIDE SEQUENCE [LARGE SCALE GENOMIC DNA]</scope>
    <source>
        <strain evidence="3">4085684</strain>
        <plasmid evidence="2 3">pFSYMDG01</plasmid>
    </source>
</reference>
<feature type="compositionally biased region" description="Basic and acidic residues" evidence="1">
    <location>
        <begin position="626"/>
        <end position="641"/>
    </location>
</feature>
<protein>
    <submittedName>
        <fullName evidence="2">Uncharacterized protein</fullName>
    </submittedName>
</protein>
<evidence type="ECO:0000313" key="2">
    <source>
        <dbReference type="EMBL" id="AEH11800.1"/>
    </source>
</evidence>
<dbReference type="HOGENOM" id="CLU_416055_0_0_11"/>
<keyword evidence="2" id="KW-0614">Plasmid</keyword>
<accession>F8B6R7</accession>
<dbReference type="Gene3D" id="3.40.50.300">
    <property type="entry name" value="P-loop containing nucleotide triphosphate hydrolases"/>
    <property type="match status" value="1"/>
</dbReference>
<organism evidence="2 3">
    <name type="scientific">Candidatus Protofrankia datiscae</name>
    <dbReference type="NCBI Taxonomy" id="2716812"/>
    <lineage>
        <taxon>Bacteria</taxon>
        <taxon>Bacillati</taxon>
        <taxon>Actinomycetota</taxon>
        <taxon>Actinomycetes</taxon>
        <taxon>Frankiales</taxon>
        <taxon>Frankiaceae</taxon>
        <taxon>Protofrankia</taxon>
    </lineage>
</organism>
<feature type="compositionally biased region" description="Acidic residues" evidence="1">
    <location>
        <begin position="523"/>
        <end position="532"/>
    </location>
</feature>
<keyword evidence="3" id="KW-1185">Reference proteome</keyword>
<dbReference type="RefSeq" id="WP_013878174.1">
    <property type="nucleotide sequence ID" value="NC_015664.1"/>
</dbReference>
<dbReference type="KEGG" id="fsy:FsymDg_4553"/>
<evidence type="ECO:0000256" key="1">
    <source>
        <dbReference type="SAM" id="MobiDB-lite"/>
    </source>
</evidence>
<gene>
    <name evidence="2" type="ordered locus">FsymDg_4553</name>
</gene>
<feature type="region of interest" description="Disordered" evidence="1">
    <location>
        <begin position="615"/>
        <end position="646"/>
    </location>
</feature>
<geneLocation type="plasmid" evidence="2 3">
    <name>pFSYMDG01</name>
</geneLocation>
<proteinExistence type="predicted"/>
<sequence>MARHDLSTRTPARIVGWRWVSGSPLDGVPRTDATWLHPATTVIHPSGRAYRWQHRPRWQRAAHRTGGTLAVLGEAYGQIADPTLTTSLTAVAVAGGLAYAGNRAHRRWVHRQHRRRLVQPLMKSLSGPLQLPIGASADKWLIVPRNPAKQGSITRVNLPDHWVGEEYQQLAVHRLIDRWSKAPMEVSRVHLTSAPRFMEFMPTPQPPDAVEWESSDDPYVMHIGAGPGKAPVYARTETDVPHLAVVAGSGSGKTTTLTVPLLHNREHGALVDIIDLKRMSFTERKPEHPDGIAGDPTRPSRTVSGVRIHTTIEGAIRALAEFIASATAVALMQQEGYSTEDIPARVLIIDEFGSFAGGAKQWWAGPGKQKKQSPVPFWLYVTLMQGRALEHRVVLGAHQLALKLFGDTGSDARDLFSGRILTGTCSAQKWITTYGHVKKPAWDASIKGRGTYGPLGERPDLFQVAYVHPASANARLRALPEAPEWFDAGRCAPWITEEHIREVESSYGAGRWVREWEHLFAEDDEEGQEEDAQPAASGSLPAAEGWVPDVTVGGWTPDVTDYVTVTHADSTGDPSTDDDRDTPAAVTVQPVTADTDGDGTAERITLPDACRTGVIPLKPGTARAARMRDPKFPKGQGEGRDQTYTPEELQAWYANRIAQ</sequence>
<feature type="region of interest" description="Disordered" evidence="1">
    <location>
        <begin position="523"/>
        <end position="544"/>
    </location>
</feature>
<name>F8B6R7_9ACTN</name>
<dbReference type="Proteomes" id="UP000001549">
    <property type="component" value="Plasmid pFSYMDG01"/>
</dbReference>
<dbReference type="EMBL" id="CP002802">
    <property type="protein sequence ID" value="AEH11800.1"/>
    <property type="molecule type" value="Genomic_DNA"/>
</dbReference>
<dbReference type="InterPro" id="IPR027417">
    <property type="entry name" value="P-loop_NTPase"/>
</dbReference>